<dbReference type="Gene3D" id="3.10.180.10">
    <property type="entry name" value="2,3-Dihydroxybiphenyl 1,2-Dioxygenase, domain 1"/>
    <property type="match status" value="1"/>
</dbReference>
<name>A0ABT1ECB1_9FIRM</name>
<dbReference type="EMBL" id="JAMZFW010000029">
    <property type="protein sequence ID" value="MCP1103489.1"/>
    <property type="molecule type" value="Genomic_DNA"/>
</dbReference>
<organism evidence="2 3">
    <name type="scientific">Aequitasia blattaphilus</name>
    <dbReference type="NCBI Taxonomy" id="2949332"/>
    <lineage>
        <taxon>Bacteria</taxon>
        <taxon>Bacillati</taxon>
        <taxon>Bacillota</taxon>
        <taxon>Clostridia</taxon>
        <taxon>Lachnospirales</taxon>
        <taxon>Lachnospiraceae</taxon>
        <taxon>Aequitasia</taxon>
    </lineage>
</organism>
<comment type="caution">
    <text evidence="2">The sequence shown here is derived from an EMBL/GenBank/DDBJ whole genome shotgun (WGS) entry which is preliminary data.</text>
</comment>
<dbReference type="InterPro" id="IPR037523">
    <property type="entry name" value="VOC_core"/>
</dbReference>
<dbReference type="RefSeq" id="WP_262067261.1">
    <property type="nucleotide sequence ID" value="NZ_JAMXOD010000029.1"/>
</dbReference>
<dbReference type="CDD" id="cd06587">
    <property type="entry name" value="VOC"/>
    <property type="match status" value="1"/>
</dbReference>
<dbReference type="InterPro" id="IPR004360">
    <property type="entry name" value="Glyas_Fos-R_dOase_dom"/>
</dbReference>
<reference evidence="2 3" key="1">
    <citation type="journal article" date="2022" name="Genome Biol. Evol.">
        <title>Host diet, physiology and behaviors set the stage for Lachnospiraceae cladogenesis.</title>
        <authorList>
            <person name="Vera-Ponce De Leon A."/>
            <person name="Schneider M."/>
            <person name="Jahnes B.C."/>
            <person name="Sadowski V."/>
            <person name="Camuy-Velez L.A."/>
            <person name="Duan J."/>
            <person name="Sabree Z.L."/>
        </authorList>
    </citation>
    <scope>NUCLEOTIDE SEQUENCE [LARGE SCALE GENOMIC DNA]</scope>
    <source>
        <strain evidence="2 3">PAL113</strain>
    </source>
</reference>
<dbReference type="InterPro" id="IPR029068">
    <property type="entry name" value="Glyas_Bleomycin-R_OHBP_Dase"/>
</dbReference>
<keyword evidence="3" id="KW-1185">Reference proteome</keyword>
<protein>
    <submittedName>
        <fullName evidence="2">VOC family protein</fullName>
    </submittedName>
</protein>
<dbReference type="SUPFAM" id="SSF54593">
    <property type="entry name" value="Glyoxalase/Bleomycin resistance protein/Dihydroxybiphenyl dioxygenase"/>
    <property type="match status" value="1"/>
</dbReference>
<evidence type="ECO:0000313" key="3">
    <source>
        <dbReference type="Proteomes" id="UP001523566"/>
    </source>
</evidence>
<accession>A0ABT1ECB1</accession>
<sequence>MNNLYVTGIQHLGIPSNNMKETLEFYKKLGFQVMYQTINADERVAFLQLENLIVETYENGQATLQAGAVDHIALDSSNIEKSYQEVQKLGFAIVGDIEFLPFWENGVRFFKIQGPNGEIVEFCQRL</sequence>
<dbReference type="Pfam" id="PF00903">
    <property type="entry name" value="Glyoxalase"/>
    <property type="match status" value="1"/>
</dbReference>
<evidence type="ECO:0000259" key="1">
    <source>
        <dbReference type="PROSITE" id="PS51819"/>
    </source>
</evidence>
<dbReference type="PROSITE" id="PS51819">
    <property type="entry name" value="VOC"/>
    <property type="match status" value="1"/>
</dbReference>
<gene>
    <name evidence="2" type="ORF">NK125_13875</name>
</gene>
<evidence type="ECO:0000313" key="2">
    <source>
        <dbReference type="EMBL" id="MCP1103489.1"/>
    </source>
</evidence>
<feature type="domain" description="VOC" evidence="1">
    <location>
        <begin position="8"/>
        <end position="125"/>
    </location>
</feature>
<dbReference type="Proteomes" id="UP001523566">
    <property type="component" value="Unassembled WGS sequence"/>
</dbReference>
<proteinExistence type="predicted"/>